<feature type="transmembrane region" description="Helical" evidence="2">
    <location>
        <begin position="518"/>
        <end position="538"/>
    </location>
</feature>
<proteinExistence type="predicted"/>
<dbReference type="SUPFAM" id="SSF82693">
    <property type="entry name" value="Multidrug efflux transporter AcrB pore domain, PN1, PN2, PC1 and PC2 subdomains"/>
    <property type="match status" value="3"/>
</dbReference>
<dbReference type="EMBL" id="CZBE01000006">
    <property type="protein sequence ID" value="CUP52459.1"/>
    <property type="molecule type" value="Genomic_DNA"/>
</dbReference>
<feature type="transmembrane region" description="Helical" evidence="2">
    <location>
        <begin position="382"/>
        <end position="403"/>
    </location>
</feature>
<protein>
    <submittedName>
        <fullName evidence="3">Swarming motility protein SwrC</fullName>
    </submittedName>
</protein>
<dbReference type="GeneID" id="72465067"/>
<feature type="transmembrane region" description="Helical" evidence="2">
    <location>
        <begin position="942"/>
        <end position="960"/>
    </location>
</feature>
<dbReference type="PRINTS" id="PR00702">
    <property type="entry name" value="ACRIFLAVINRP"/>
</dbReference>
<dbReference type="SUPFAM" id="SSF82866">
    <property type="entry name" value="Multidrug efflux transporter AcrB transmembrane domain"/>
    <property type="match status" value="2"/>
</dbReference>
<dbReference type="SUPFAM" id="SSF82714">
    <property type="entry name" value="Multidrug efflux transporter AcrB TolC docking domain, DN and DC subdomains"/>
    <property type="match status" value="2"/>
</dbReference>
<dbReference type="RefSeq" id="WP_006874827.1">
    <property type="nucleotide sequence ID" value="NZ_CABIWA010000003.1"/>
</dbReference>
<dbReference type="Gene3D" id="3.30.70.1320">
    <property type="entry name" value="Multidrug efflux transporter AcrB pore domain like"/>
    <property type="match status" value="1"/>
</dbReference>
<accession>A0A174P305</accession>
<evidence type="ECO:0000313" key="4">
    <source>
        <dbReference type="Proteomes" id="UP000095765"/>
    </source>
</evidence>
<feature type="compositionally biased region" description="Polar residues" evidence="1">
    <location>
        <begin position="1012"/>
        <end position="1027"/>
    </location>
</feature>
<dbReference type="Gene3D" id="3.30.70.1430">
    <property type="entry name" value="Multidrug efflux transporter AcrB pore domain"/>
    <property type="match status" value="2"/>
</dbReference>
<dbReference type="InterPro" id="IPR027463">
    <property type="entry name" value="AcrB_DN_DC_subdom"/>
</dbReference>
<dbReference type="InterPro" id="IPR001036">
    <property type="entry name" value="Acrflvin-R"/>
</dbReference>
<gene>
    <name evidence="3" type="primary">swrC_1</name>
    <name evidence="3" type="ORF">ERS852551_01063</name>
</gene>
<feature type="transmembrane region" description="Helical" evidence="2">
    <location>
        <begin position="459"/>
        <end position="483"/>
    </location>
</feature>
<keyword evidence="2" id="KW-0472">Membrane</keyword>
<sequence>MNLTKLVLKRPVSMVMIILALIVFGFSAITGAPLELMPEMEMPVLLVMTTYPGAGPQEVEDLVTSQLESSVSTLNGIKTIQSVSQDSVSLMVLQLEYGTNMDVAHMDLQEKLNMYSGALPDDAQDPIIIEMDLNSMSAITLSARATGDIDLLSYIDEEIKPEFEKLGGVASVDVSGGQENYISVELDEQRLKQYGLDMSTIVSFIGAADFSIPVGDIDRGDQSLSLRGGVSYDTVESLGNIPITLRSGQVIHLSDVAHIYDATADADSISRYNGNETVSLGIKKRQSAGTIEVTEAVVKTMEQINARNMGVELSVINDTSDSIRSSVNSVIKTLISAIILCMIVLFIFFGDWKASLIVGSSIPVSVLTTLILMNAFGFSFNIVSLGGLVIGVGMMVDNSIVVLESCFQRRERNLTFRDAAIEGARIVTSSVAASTLTTVVVFLPISIMEGLSGQMFRQLGFTIVFSLTASLISALTIVPLLFYRLAPKEKEDSHVNRVLNKITIAYGNFLKKTFRHKLLVVLISVGLLVGSFMLLPFIHFQLMPDIDQGTISISVETKPGLKLEKVDALMTQLESMVQESTDVERYYLTAGGGAMTSTGNESGSLTVYLKADRERSTNEWIDEWREQTKDIPNCDISISAQSMMSFSSGGSVDVNLQGNDLDLLREASKDVEAVMGQNPNIVRVSSTLTSGNPQAEIVVDPIKATAVGMTPQQVVGTVYNMVSGTSPATMDRDGREYDIRIEFPKERFQTVSDLSGLILTSPSGKQVPLLDIASIEYSNAPQSIQRKNNQYIVTISGQPTTASALTAGEEIKQAVAELELPEGVAVTQNQADEQMMEEFGALFGAIATAVFLVFMVMAMQFESCRFSIIVMICIPFSLIGSFGLMLLSGVTMSMPSLIGFLMLVGTVINNGILFIDTANQYRSSMDAETALVYAGRSRLRPILMTTLTTVLSMIPMGLGIGEGSEAMQGMAVVIIGGLTASTILTLLLLPTFYLLFRGRPHKEYKKEEDTKNGNTHPDLSQEELITQ</sequence>
<dbReference type="Gene3D" id="3.30.70.1440">
    <property type="entry name" value="Multidrug efflux transporter AcrB pore domain"/>
    <property type="match status" value="1"/>
</dbReference>
<dbReference type="PANTHER" id="PTHR32063">
    <property type="match status" value="1"/>
</dbReference>
<feature type="region of interest" description="Disordered" evidence="1">
    <location>
        <begin position="1004"/>
        <end position="1027"/>
    </location>
</feature>
<organism evidence="3 4">
    <name type="scientific">Anaerotruncus colihominis</name>
    <dbReference type="NCBI Taxonomy" id="169435"/>
    <lineage>
        <taxon>Bacteria</taxon>
        <taxon>Bacillati</taxon>
        <taxon>Bacillota</taxon>
        <taxon>Clostridia</taxon>
        <taxon>Eubacteriales</taxon>
        <taxon>Oscillospiraceae</taxon>
        <taxon>Anaerotruncus</taxon>
    </lineage>
</organism>
<feature type="transmembrane region" description="Helical" evidence="2">
    <location>
        <begin position="896"/>
        <end position="915"/>
    </location>
</feature>
<dbReference type="Gene3D" id="3.30.2090.10">
    <property type="entry name" value="Multidrug efflux transporter AcrB TolC docking domain, DN and DC subdomains"/>
    <property type="match status" value="2"/>
</dbReference>
<name>A0A174P305_9FIRM</name>
<feature type="transmembrane region" description="Helical" evidence="2">
    <location>
        <begin position="424"/>
        <end position="447"/>
    </location>
</feature>
<dbReference type="Pfam" id="PF00873">
    <property type="entry name" value="ACR_tran"/>
    <property type="match status" value="1"/>
</dbReference>
<feature type="transmembrane region" description="Helical" evidence="2">
    <location>
        <begin position="330"/>
        <end position="349"/>
    </location>
</feature>
<keyword evidence="2" id="KW-0812">Transmembrane</keyword>
<evidence type="ECO:0000256" key="1">
    <source>
        <dbReference type="SAM" id="MobiDB-lite"/>
    </source>
</evidence>
<evidence type="ECO:0000313" key="3">
    <source>
        <dbReference type="EMBL" id="CUP52459.1"/>
    </source>
</evidence>
<feature type="transmembrane region" description="Helical" evidence="2">
    <location>
        <begin position="839"/>
        <end position="859"/>
    </location>
</feature>
<dbReference type="Proteomes" id="UP000095765">
    <property type="component" value="Unassembled WGS sequence"/>
</dbReference>
<dbReference type="OrthoDB" id="9757876at2"/>
<dbReference type="GO" id="GO:0005886">
    <property type="term" value="C:plasma membrane"/>
    <property type="evidence" value="ECO:0007669"/>
    <property type="project" value="TreeGrafter"/>
</dbReference>
<evidence type="ECO:0000256" key="2">
    <source>
        <dbReference type="SAM" id="Phobius"/>
    </source>
</evidence>
<dbReference type="PANTHER" id="PTHR32063:SF0">
    <property type="entry name" value="SWARMING MOTILITY PROTEIN SWRC"/>
    <property type="match status" value="1"/>
</dbReference>
<keyword evidence="2" id="KW-1133">Transmembrane helix</keyword>
<dbReference type="Gene3D" id="1.20.1640.10">
    <property type="entry name" value="Multidrug efflux transporter AcrB transmembrane domain"/>
    <property type="match status" value="2"/>
</dbReference>
<reference evidence="3 4" key="1">
    <citation type="submission" date="2015-09" db="EMBL/GenBank/DDBJ databases">
        <authorList>
            <consortium name="Pathogen Informatics"/>
        </authorList>
    </citation>
    <scope>NUCLEOTIDE SEQUENCE [LARGE SCALE GENOMIC DNA]</scope>
    <source>
        <strain evidence="3 4">2789STDY5834939</strain>
    </source>
</reference>
<feature type="transmembrane region" description="Helical" evidence="2">
    <location>
        <begin position="972"/>
        <end position="996"/>
    </location>
</feature>
<dbReference type="GO" id="GO:0042910">
    <property type="term" value="F:xenobiotic transmembrane transporter activity"/>
    <property type="evidence" value="ECO:0007669"/>
    <property type="project" value="TreeGrafter"/>
</dbReference>
<dbReference type="AlphaFoldDB" id="A0A174P305"/>
<feature type="transmembrane region" description="Helical" evidence="2">
    <location>
        <begin position="866"/>
        <end position="890"/>
    </location>
</feature>
<feature type="transmembrane region" description="Helical" evidence="2">
    <location>
        <begin position="356"/>
        <end position="376"/>
    </location>
</feature>